<dbReference type="Proteomes" id="UP000280960">
    <property type="component" value="Chromosome"/>
</dbReference>
<dbReference type="AlphaFoldDB" id="A0A3G2RBK7"/>
<dbReference type="GO" id="GO:0010468">
    <property type="term" value="P:regulation of gene expression"/>
    <property type="evidence" value="ECO:0007669"/>
    <property type="project" value="InterPro"/>
</dbReference>
<name>A0A3G2RBK7_9FIRM</name>
<reference evidence="2 3" key="1">
    <citation type="submission" date="2018-10" db="EMBL/GenBank/DDBJ databases">
        <authorList>
            <person name="Zhang X."/>
        </authorList>
    </citation>
    <scope>NUCLEOTIDE SEQUENCE [LARGE SCALE GENOMIC DNA]</scope>
    <source>
        <strain evidence="2 3">SK-G1</strain>
    </source>
</reference>
<gene>
    <name evidence="2" type="ORF">D2962_17045</name>
</gene>
<dbReference type="EMBL" id="CP033169">
    <property type="protein sequence ID" value="AYO32077.1"/>
    <property type="molecule type" value="Genomic_DNA"/>
</dbReference>
<dbReference type="InterPro" id="IPR017516">
    <property type="entry name" value="AbrB_dup"/>
</dbReference>
<evidence type="ECO:0000313" key="3">
    <source>
        <dbReference type="Proteomes" id="UP000280960"/>
    </source>
</evidence>
<keyword evidence="1" id="KW-0472">Membrane</keyword>
<sequence>MDKVIFTITLALIGGFIGNELKIPAGPLLGAMTFVGAANILGAKPEIPESFNTLAQIILGGFLGLAITKEVVAGLKDYIIPSLLVVVILAILGVFTGFIVSKLTGTELYTSLFGSVPGGMQEMIILSESYDVNHPAVVVIQTVRRVLIVVIYPLLVYMVSRYTGNSLHLLGK</sequence>
<feature type="transmembrane region" description="Helical" evidence="1">
    <location>
        <begin position="136"/>
        <end position="159"/>
    </location>
</feature>
<dbReference type="KEGG" id="bacg:D2962_17045"/>
<evidence type="ECO:0000313" key="2">
    <source>
        <dbReference type="EMBL" id="AYO32077.1"/>
    </source>
</evidence>
<dbReference type="PANTHER" id="PTHR38457:SF1">
    <property type="entry name" value="REGULATOR ABRB-RELATED"/>
    <property type="match status" value="1"/>
</dbReference>
<feature type="transmembrane region" description="Helical" evidence="1">
    <location>
        <begin position="79"/>
        <end position="100"/>
    </location>
</feature>
<accession>A0A3G2RBK7</accession>
<evidence type="ECO:0000256" key="1">
    <source>
        <dbReference type="SAM" id="Phobius"/>
    </source>
</evidence>
<proteinExistence type="predicted"/>
<organism evidence="2 3">
    <name type="scientific">Biomaibacter acetigenes</name>
    <dbReference type="NCBI Taxonomy" id="2316383"/>
    <lineage>
        <taxon>Bacteria</taxon>
        <taxon>Bacillati</taxon>
        <taxon>Bacillota</taxon>
        <taxon>Clostridia</taxon>
        <taxon>Thermosediminibacterales</taxon>
        <taxon>Tepidanaerobacteraceae</taxon>
        <taxon>Biomaibacter</taxon>
    </lineage>
</organism>
<keyword evidence="1" id="KW-1133">Transmembrane helix</keyword>
<keyword evidence="1" id="KW-0812">Transmembrane</keyword>
<dbReference type="PANTHER" id="PTHR38457">
    <property type="entry name" value="REGULATOR ABRB-RELATED"/>
    <property type="match status" value="1"/>
</dbReference>
<dbReference type="RefSeq" id="WP_120766890.1">
    <property type="nucleotide sequence ID" value="NZ_CP033169.1"/>
</dbReference>
<feature type="transmembrane region" description="Helical" evidence="1">
    <location>
        <begin position="50"/>
        <end position="67"/>
    </location>
</feature>
<dbReference type="NCBIfam" id="TIGR03082">
    <property type="entry name" value="Gneg_AbrB_dup"/>
    <property type="match status" value="1"/>
</dbReference>
<dbReference type="Pfam" id="PF05145">
    <property type="entry name" value="AbrB"/>
    <property type="match status" value="1"/>
</dbReference>
<protein>
    <recommendedName>
        <fullName evidence="4">AbrB family transcriptional regulator</fullName>
    </recommendedName>
</protein>
<dbReference type="GO" id="GO:0016020">
    <property type="term" value="C:membrane"/>
    <property type="evidence" value="ECO:0007669"/>
    <property type="project" value="InterPro"/>
</dbReference>
<evidence type="ECO:0008006" key="4">
    <source>
        <dbReference type="Google" id="ProtNLM"/>
    </source>
</evidence>
<dbReference type="InterPro" id="IPR007820">
    <property type="entry name" value="AbrB_fam"/>
</dbReference>
<keyword evidence="3" id="KW-1185">Reference proteome</keyword>